<comment type="caution">
    <text evidence="1">The sequence shown here is derived from an EMBL/GenBank/DDBJ whole genome shotgun (WGS) entry which is preliminary data.</text>
</comment>
<dbReference type="AlphaFoldDB" id="A0A150HW32"/>
<dbReference type="Proteomes" id="UP000075544">
    <property type="component" value="Unassembled WGS sequence"/>
</dbReference>
<reference evidence="1 2" key="1">
    <citation type="journal article" date="2016" name="Sci. Rep.">
        <title>Genomic and phenotypic characterization of the species Acinetobacter venetianus.</title>
        <authorList>
            <person name="Fondi M."/>
            <person name="Maida I."/>
            <person name="Perrin E."/>
            <person name="Orlandini V."/>
            <person name="La Torre L."/>
            <person name="Bosi E."/>
            <person name="Negroni A."/>
            <person name="Zanaroli G."/>
            <person name="Fava F."/>
            <person name="Decorosi F."/>
            <person name="Giovannetti L."/>
            <person name="Viti C."/>
            <person name="Vaneechoutte M."/>
            <person name="Dijkshoorn L."/>
            <person name="Fani R."/>
        </authorList>
    </citation>
    <scope>NUCLEOTIDE SEQUENCE [LARGE SCALE GENOMIC DNA]</scope>
    <source>
        <strain evidence="1 2">LUH13518</strain>
    </source>
</reference>
<dbReference type="EMBL" id="JRHX01000038">
    <property type="protein sequence ID" value="KXZ71241.1"/>
    <property type="molecule type" value="Genomic_DNA"/>
</dbReference>
<dbReference type="PATRIC" id="fig|52133.19.peg.1459"/>
<evidence type="ECO:0000313" key="2">
    <source>
        <dbReference type="Proteomes" id="UP000075544"/>
    </source>
</evidence>
<accession>A0A150HW32</accession>
<evidence type="ECO:0000313" key="1">
    <source>
        <dbReference type="EMBL" id="KXZ71241.1"/>
    </source>
</evidence>
<name>A0A150HW32_9GAMM</name>
<proteinExistence type="predicted"/>
<gene>
    <name evidence="1" type="ORF">AVENLUH13518_01437</name>
</gene>
<sequence>MQSQEDLNSAMESEVLGELLFLTAAKHTKSCEQQYKWNLLATLETQTLERLQIYLQQNGQTTFVRSHIKLQAKISGLAMAKLPWKLAMHLLKQGTNPFIKVFERMDYKADRHSQDFFKYLLAHEYAIAEFARLELKGESTKSIKPVFNLIEKKSDFSNLNNKKIRM</sequence>
<protein>
    <submittedName>
        <fullName evidence="1">Uncharacterized protein</fullName>
    </submittedName>
</protein>
<organism evidence="1 2">
    <name type="scientific">Acinetobacter venetianus</name>
    <dbReference type="NCBI Taxonomy" id="52133"/>
    <lineage>
        <taxon>Bacteria</taxon>
        <taxon>Pseudomonadati</taxon>
        <taxon>Pseudomonadota</taxon>
        <taxon>Gammaproteobacteria</taxon>
        <taxon>Moraxellales</taxon>
        <taxon>Moraxellaceae</taxon>
        <taxon>Acinetobacter</taxon>
    </lineage>
</organism>